<dbReference type="AlphaFoldDB" id="A0A133VJM0"/>
<dbReference type="Gene3D" id="1.10.20.10">
    <property type="entry name" value="Histone, subunit A"/>
    <property type="match status" value="1"/>
</dbReference>
<sequence length="62" mass="7093">MKRLLQRAGNERVSKDASLELRAVLETYGNKISKEAVRTAEQEGVKTIDRKHIRTAVKELEK</sequence>
<accession>A0A133VJM0</accession>
<dbReference type="InterPro" id="IPR050004">
    <property type="entry name" value="HmfB-like"/>
</dbReference>
<comment type="subcellular location">
    <subcellularLocation>
        <location evidence="1">Chromosome</location>
    </subcellularLocation>
    <subcellularLocation>
        <location evidence="2">Cytoplasm</location>
    </subcellularLocation>
</comment>
<dbReference type="EMBL" id="LHYE01000037">
    <property type="protein sequence ID" value="KXB06633.1"/>
    <property type="molecule type" value="Genomic_DNA"/>
</dbReference>
<evidence type="ECO:0000313" key="9">
    <source>
        <dbReference type="Proteomes" id="UP000070263"/>
    </source>
</evidence>
<dbReference type="SUPFAM" id="SSF47113">
    <property type="entry name" value="Histone-fold"/>
    <property type="match status" value="1"/>
</dbReference>
<keyword evidence="6" id="KW-0238">DNA-binding</keyword>
<dbReference type="GO" id="GO:0046982">
    <property type="term" value="F:protein heterodimerization activity"/>
    <property type="evidence" value="ECO:0007669"/>
    <property type="project" value="InterPro"/>
</dbReference>
<dbReference type="PATRIC" id="fig|1698280.3.peg.664"/>
<gene>
    <name evidence="8" type="ORF">AKJ51_03310</name>
</gene>
<evidence type="ECO:0000256" key="1">
    <source>
        <dbReference type="ARBA" id="ARBA00004286"/>
    </source>
</evidence>
<dbReference type="GO" id="GO:0005694">
    <property type="term" value="C:chromosome"/>
    <property type="evidence" value="ECO:0007669"/>
    <property type="project" value="UniProtKB-SubCell"/>
</dbReference>
<comment type="caution">
    <text evidence="8">The sequence shown here is derived from an EMBL/GenBank/DDBJ whole genome shotgun (WGS) entry which is preliminary data.</text>
</comment>
<keyword evidence="4" id="KW-0158">Chromosome</keyword>
<keyword evidence="9" id="KW-1185">Reference proteome</keyword>
<dbReference type="Pfam" id="PF00808">
    <property type="entry name" value="CBFD_NFYB_HMF"/>
    <property type="match status" value="1"/>
</dbReference>
<evidence type="ECO:0000259" key="7">
    <source>
        <dbReference type="Pfam" id="PF00808"/>
    </source>
</evidence>
<keyword evidence="5" id="KW-0963">Cytoplasm</keyword>
<evidence type="ECO:0000256" key="5">
    <source>
        <dbReference type="ARBA" id="ARBA00022490"/>
    </source>
</evidence>
<dbReference type="InterPro" id="IPR009072">
    <property type="entry name" value="Histone-fold"/>
</dbReference>
<evidence type="ECO:0000256" key="6">
    <source>
        <dbReference type="ARBA" id="ARBA00023125"/>
    </source>
</evidence>
<feature type="domain" description="Transcription factor CBF/NF-Y/archaeal histone" evidence="7">
    <location>
        <begin position="1"/>
        <end position="57"/>
    </location>
</feature>
<evidence type="ECO:0000313" key="8">
    <source>
        <dbReference type="EMBL" id="KXB06633.1"/>
    </source>
</evidence>
<dbReference type="InterPro" id="IPR003958">
    <property type="entry name" value="CBFA_NFYB_domain"/>
</dbReference>
<proteinExistence type="inferred from homology"/>
<reference evidence="8 9" key="1">
    <citation type="journal article" date="2016" name="Sci. Rep.">
        <title>Metabolic traits of an uncultured archaeal lineage -MSBL1- from brine pools of the Red Sea.</title>
        <authorList>
            <person name="Mwirichia R."/>
            <person name="Alam I."/>
            <person name="Rashid M."/>
            <person name="Vinu M."/>
            <person name="Ba-Alawi W."/>
            <person name="Anthony Kamau A."/>
            <person name="Kamanda Ngugi D."/>
            <person name="Goker M."/>
            <person name="Klenk H.P."/>
            <person name="Bajic V."/>
            <person name="Stingl U."/>
        </authorList>
    </citation>
    <scope>NUCLEOTIDE SEQUENCE [LARGE SCALE GENOMIC DNA]</scope>
    <source>
        <strain evidence="8">SCGC-AAA382A20</strain>
    </source>
</reference>
<organism evidence="8 9">
    <name type="scientific">candidate division MSBL1 archaeon SCGC-AAA382A20</name>
    <dbReference type="NCBI Taxonomy" id="1698280"/>
    <lineage>
        <taxon>Archaea</taxon>
        <taxon>Methanobacteriati</taxon>
        <taxon>Methanobacteriota</taxon>
        <taxon>candidate division MSBL1</taxon>
    </lineage>
</organism>
<evidence type="ECO:0000256" key="3">
    <source>
        <dbReference type="ARBA" id="ARBA00008264"/>
    </source>
</evidence>
<dbReference type="InterPro" id="IPR050947">
    <property type="entry name" value="Archaeal_histone_HMF"/>
</dbReference>
<evidence type="ECO:0000256" key="4">
    <source>
        <dbReference type="ARBA" id="ARBA00022454"/>
    </source>
</evidence>
<name>A0A133VJM0_9EURY</name>
<comment type="similarity">
    <text evidence="3">Belongs to the archaeal histone HMF family.</text>
</comment>
<dbReference type="GO" id="GO:0005737">
    <property type="term" value="C:cytoplasm"/>
    <property type="evidence" value="ECO:0007669"/>
    <property type="project" value="UniProtKB-SubCell"/>
</dbReference>
<dbReference type="Proteomes" id="UP000070263">
    <property type="component" value="Unassembled WGS sequence"/>
</dbReference>
<dbReference type="GO" id="GO:0003677">
    <property type="term" value="F:DNA binding"/>
    <property type="evidence" value="ECO:0007669"/>
    <property type="project" value="UniProtKB-KW"/>
</dbReference>
<evidence type="ECO:0000256" key="2">
    <source>
        <dbReference type="ARBA" id="ARBA00004496"/>
    </source>
</evidence>
<dbReference type="NCBIfam" id="NF043032">
    <property type="entry name" value="archaea_histone"/>
    <property type="match status" value="1"/>
</dbReference>
<dbReference type="PANTHER" id="PTHR47828:SF1">
    <property type="entry name" value="ARCHAEAL HISTONE A"/>
    <property type="match status" value="1"/>
</dbReference>
<protein>
    <recommendedName>
        <fullName evidence="7">Transcription factor CBF/NF-Y/archaeal histone domain-containing protein</fullName>
    </recommendedName>
</protein>
<dbReference type="PANTHER" id="PTHR47828">
    <property type="entry name" value="ARCHAEAL HISTONE A"/>
    <property type="match status" value="1"/>
</dbReference>
<dbReference type="CDD" id="cd22909">
    <property type="entry name" value="HFD_archaea_histone-like"/>
    <property type="match status" value="1"/>
</dbReference>